<dbReference type="Pfam" id="PF01337">
    <property type="entry name" value="Barstar"/>
    <property type="match status" value="1"/>
</dbReference>
<comment type="similarity">
    <text evidence="1">Belongs to the barstar family.</text>
</comment>
<dbReference type="InterPro" id="IPR000468">
    <property type="entry name" value="Barstar"/>
</dbReference>
<evidence type="ECO:0000313" key="4">
    <source>
        <dbReference type="Proteomes" id="UP000494322"/>
    </source>
</evidence>
<dbReference type="Proteomes" id="UP000494322">
    <property type="component" value="Unassembled WGS sequence"/>
</dbReference>
<organism evidence="3 4">
    <name type="scientific">Burkholderia cenocepacia</name>
    <dbReference type="NCBI Taxonomy" id="95486"/>
    <lineage>
        <taxon>Bacteria</taxon>
        <taxon>Pseudomonadati</taxon>
        <taxon>Pseudomonadota</taxon>
        <taxon>Betaproteobacteria</taxon>
        <taxon>Burkholderiales</taxon>
        <taxon>Burkholderiaceae</taxon>
        <taxon>Burkholderia</taxon>
        <taxon>Burkholderia cepacia complex</taxon>
    </lineage>
</organism>
<proteinExistence type="inferred from homology"/>
<dbReference type="InterPro" id="IPR035905">
    <property type="entry name" value="Barstar-like_sf"/>
</dbReference>
<feature type="domain" description="Barstar (barnase inhibitor)" evidence="2">
    <location>
        <begin position="1"/>
        <end position="98"/>
    </location>
</feature>
<dbReference type="RefSeq" id="WP_175239717.1">
    <property type="nucleotide sequence ID" value="NZ_CABWIK020000032.1"/>
</dbReference>
<evidence type="ECO:0000259" key="2">
    <source>
        <dbReference type="Pfam" id="PF01337"/>
    </source>
</evidence>
<sequence length="110" mass="12301">MTIVVVDTTEITDWPSFHRVLSKSFGFPSFYGNNMDALIDCFSYLDEPDAEMTNVHVLPGRTLAIQLGAVNNFKVRCPEQFAALQDACAFVNWRRTGEQGAPLVALSYHD</sequence>
<gene>
    <name evidence="3" type="ORF">BCO9919_04760</name>
</gene>
<evidence type="ECO:0000256" key="1">
    <source>
        <dbReference type="ARBA" id="ARBA00006845"/>
    </source>
</evidence>
<dbReference type="AlphaFoldDB" id="A0A6J5JHM2"/>
<protein>
    <recommendedName>
        <fullName evidence="2">Barstar (barnase inhibitor) domain-containing protein</fullName>
    </recommendedName>
</protein>
<dbReference type="Gene3D" id="3.30.370.10">
    <property type="entry name" value="Barstar-like"/>
    <property type="match status" value="1"/>
</dbReference>
<reference evidence="3 4" key="1">
    <citation type="submission" date="2020-04" db="EMBL/GenBank/DDBJ databases">
        <authorList>
            <person name="Depoorter E."/>
        </authorList>
    </citation>
    <scope>NUCLEOTIDE SEQUENCE [LARGE SCALE GENOMIC DNA]</scope>
    <source>
        <strain evidence="3 4">BCC0132</strain>
    </source>
</reference>
<name>A0A6J5JHM2_9BURK</name>
<dbReference type="EMBL" id="CABWIK020000032">
    <property type="protein sequence ID" value="CAB3971343.1"/>
    <property type="molecule type" value="Genomic_DNA"/>
</dbReference>
<accession>A0A6J5JHM2</accession>
<evidence type="ECO:0000313" key="3">
    <source>
        <dbReference type="EMBL" id="CAB3971343.1"/>
    </source>
</evidence>
<dbReference type="SUPFAM" id="SSF52038">
    <property type="entry name" value="Barstar-related"/>
    <property type="match status" value="1"/>
</dbReference>